<dbReference type="InterPro" id="IPR001486">
    <property type="entry name" value="Hemoglobin_trunc"/>
</dbReference>
<keyword evidence="3" id="KW-0479">Metal-binding</keyword>
<evidence type="ECO:0000256" key="2">
    <source>
        <dbReference type="ARBA" id="ARBA00022617"/>
    </source>
</evidence>
<evidence type="ECO:0000313" key="6">
    <source>
        <dbReference type="EMBL" id="MET3527691.1"/>
    </source>
</evidence>
<dbReference type="InterPro" id="IPR012292">
    <property type="entry name" value="Globin/Proto"/>
</dbReference>
<dbReference type="RefSeq" id="WP_331929696.1">
    <property type="nucleotide sequence ID" value="NZ_JBEPLU010000002.1"/>
</dbReference>
<gene>
    <name evidence="6" type="ORF">ABID41_002809</name>
</gene>
<evidence type="ECO:0000256" key="3">
    <source>
        <dbReference type="ARBA" id="ARBA00022723"/>
    </source>
</evidence>
<sequence length="141" mass="15941">MSDHVQRAAARPRVFPYVLIGEEEGVRRLVAAFYDTMEQDPAFVELRAIHAADLGPVRARLADFLAQWMGGPRVYAERHPGRPCIVSAHSPFTIDDAMAEDWMACMKKAFARAKTPEPARRLIEPVFMDMCLGLRNDRTRA</sequence>
<keyword evidence="1" id="KW-0813">Transport</keyword>
<evidence type="ECO:0000256" key="4">
    <source>
        <dbReference type="ARBA" id="ARBA00023004"/>
    </source>
</evidence>
<dbReference type="Gene3D" id="1.10.490.10">
    <property type="entry name" value="Globins"/>
    <property type="match status" value="1"/>
</dbReference>
<keyword evidence="4" id="KW-0408">Iron</keyword>
<dbReference type="SUPFAM" id="SSF46458">
    <property type="entry name" value="Globin-like"/>
    <property type="match status" value="1"/>
</dbReference>
<dbReference type="PANTHER" id="PTHR47366:SF1">
    <property type="entry name" value="TWO-ON-TWO HEMOGLOBIN-3"/>
    <property type="match status" value="1"/>
</dbReference>
<comment type="caution">
    <text evidence="6">The sequence shown here is derived from an EMBL/GenBank/DDBJ whole genome shotgun (WGS) entry which is preliminary data.</text>
</comment>
<dbReference type="InterPro" id="IPR009050">
    <property type="entry name" value="Globin-like_sf"/>
</dbReference>
<dbReference type="EMBL" id="JBEPLU010000002">
    <property type="protein sequence ID" value="MET3527691.1"/>
    <property type="molecule type" value="Genomic_DNA"/>
</dbReference>
<organism evidence="6 7">
    <name type="scientific">Phenylobacterium koreense</name>
    <dbReference type="NCBI Taxonomy" id="266125"/>
    <lineage>
        <taxon>Bacteria</taxon>
        <taxon>Pseudomonadati</taxon>
        <taxon>Pseudomonadota</taxon>
        <taxon>Alphaproteobacteria</taxon>
        <taxon>Caulobacterales</taxon>
        <taxon>Caulobacteraceae</taxon>
        <taxon>Phenylobacterium</taxon>
    </lineage>
</organism>
<reference evidence="6 7" key="1">
    <citation type="submission" date="2024-06" db="EMBL/GenBank/DDBJ databases">
        <title>Genomic Encyclopedia of Type Strains, Phase IV (KMG-IV): sequencing the most valuable type-strain genomes for metagenomic binning, comparative biology and taxonomic classification.</title>
        <authorList>
            <person name="Goeker M."/>
        </authorList>
    </citation>
    <scope>NUCLEOTIDE SEQUENCE [LARGE SCALE GENOMIC DNA]</scope>
    <source>
        <strain evidence="6 7">DSM 17809</strain>
    </source>
</reference>
<dbReference type="CDD" id="cd14773">
    <property type="entry name" value="TrHb2_PhHbO-like_O"/>
    <property type="match status" value="1"/>
</dbReference>
<keyword evidence="2" id="KW-0349">Heme</keyword>
<dbReference type="Pfam" id="PF01152">
    <property type="entry name" value="Bac_globin"/>
    <property type="match status" value="1"/>
</dbReference>
<name>A0ABV2EM59_9CAUL</name>
<protein>
    <submittedName>
        <fullName evidence="6">Hemoglobin</fullName>
    </submittedName>
</protein>
<proteinExistence type="inferred from homology"/>
<accession>A0ABV2EM59</accession>
<evidence type="ECO:0000256" key="1">
    <source>
        <dbReference type="ARBA" id="ARBA00022448"/>
    </source>
</evidence>
<dbReference type="Proteomes" id="UP001549110">
    <property type="component" value="Unassembled WGS sequence"/>
</dbReference>
<dbReference type="InterPro" id="IPR044203">
    <property type="entry name" value="GlbO/GLB3-like"/>
</dbReference>
<comment type="similarity">
    <text evidence="5">Belongs to the truncated hemoglobin family. Group II subfamily.</text>
</comment>
<keyword evidence="7" id="KW-1185">Reference proteome</keyword>
<evidence type="ECO:0000313" key="7">
    <source>
        <dbReference type="Proteomes" id="UP001549110"/>
    </source>
</evidence>
<evidence type="ECO:0000256" key="5">
    <source>
        <dbReference type="ARBA" id="ARBA00034496"/>
    </source>
</evidence>
<dbReference type="PANTHER" id="PTHR47366">
    <property type="entry name" value="TWO-ON-TWO HEMOGLOBIN-3"/>
    <property type="match status" value="1"/>
</dbReference>